<feature type="compositionally biased region" description="Basic residues" evidence="13">
    <location>
        <begin position="1054"/>
        <end position="1067"/>
    </location>
</feature>
<evidence type="ECO:0000256" key="5">
    <source>
        <dbReference type="ARBA" id="ARBA00022553"/>
    </source>
</evidence>
<feature type="compositionally biased region" description="Polar residues" evidence="13">
    <location>
        <begin position="162"/>
        <end position="172"/>
    </location>
</feature>
<dbReference type="PROSITE" id="PS50918">
    <property type="entry name" value="WWE"/>
    <property type="match status" value="1"/>
</dbReference>
<evidence type="ECO:0000256" key="13">
    <source>
        <dbReference type="SAM" id="MobiDB-lite"/>
    </source>
</evidence>
<dbReference type="GO" id="GO:0043161">
    <property type="term" value="P:proteasome-mediated ubiquitin-dependent protein catabolic process"/>
    <property type="evidence" value="ECO:0007669"/>
    <property type="project" value="TreeGrafter"/>
</dbReference>
<evidence type="ECO:0000259" key="14">
    <source>
        <dbReference type="PROSITE" id="PS50237"/>
    </source>
</evidence>
<dbReference type="CDD" id="cd00078">
    <property type="entry name" value="HECTc"/>
    <property type="match status" value="1"/>
</dbReference>
<accession>A0A7L1WKU6</accession>
<dbReference type="OrthoDB" id="271273at2759"/>
<dbReference type="GO" id="GO:0016874">
    <property type="term" value="F:ligase activity"/>
    <property type="evidence" value="ECO:0007669"/>
    <property type="project" value="UniProtKB-KW"/>
</dbReference>
<dbReference type="GO" id="GO:0000209">
    <property type="term" value="P:protein polyubiquitination"/>
    <property type="evidence" value="ECO:0007669"/>
    <property type="project" value="TreeGrafter"/>
</dbReference>
<feature type="region of interest" description="Disordered" evidence="13">
    <location>
        <begin position="1621"/>
        <end position="1640"/>
    </location>
</feature>
<keyword evidence="6 12" id="KW-0808">Transferase</keyword>
<dbReference type="EMBL" id="VXBV01006061">
    <property type="protein sequence ID" value="NXO98219.1"/>
    <property type="molecule type" value="Genomic_DNA"/>
</dbReference>
<feature type="domain" description="HECT" evidence="14">
    <location>
        <begin position="1648"/>
        <end position="2045"/>
    </location>
</feature>
<evidence type="ECO:0000256" key="10">
    <source>
        <dbReference type="ARBA" id="ARBA00023242"/>
    </source>
</evidence>
<gene>
    <name evidence="16" type="primary">Trip12</name>
    <name evidence="16" type="ORF">CERBRA_R08013</name>
</gene>
<dbReference type="SUPFAM" id="SSF56204">
    <property type="entry name" value="Hect, E3 ligase catalytic domain"/>
    <property type="match status" value="1"/>
</dbReference>
<feature type="region of interest" description="Disordered" evidence="13">
    <location>
        <begin position="1459"/>
        <end position="1488"/>
    </location>
</feature>
<evidence type="ECO:0000313" key="17">
    <source>
        <dbReference type="Proteomes" id="UP000536092"/>
    </source>
</evidence>
<keyword evidence="16" id="KW-0436">Ligase</keyword>
<dbReference type="SUPFAM" id="SSF48371">
    <property type="entry name" value="ARM repeat"/>
    <property type="match status" value="1"/>
</dbReference>
<evidence type="ECO:0000256" key="4">
    <source>
        <dbReference type="ARBA" id="ARBA00006331"/>
    </source>
</evidence>
<dbReference type="GO" id="GO:0061630">
    <property type="term" value="F:ubiquitin protein ligase activity"/>
    <property type="evidence" value="ECO:0007669"/>
    <property type="project" value="UniProtKB-UniRule"/>
</dbReference>
<evidence type="ECO:0000256" key="2">
    <source>
        <dbReference type="ARBA" id="ARBA00004642"/>
    </source>
</evidence>
<dbReference type="Pfam" id="PF00632">
    <property type="entry name" value="HECT"/>
    <property type="match status" value="1"/>
</dbReference>
<feature type="region of interest" description="Disordered" evidence="13">
    <location>
        <begin position="1"/>
        <end position="445"/>
    </location>
</feature>
<evidence type="ECO:0000313" key="16">
    <source>
        <dbReference type="EMBL" id="NXO98219.1"/>
    </source>
</evidence>
<feature type="compositionally biased region" description="Polar residues" evidence="13">
    <location>
        <begin position="321"/>
        <end position="331"/>
    </location>
</feature>
<feature type="compositionally biased region" description="Basic and acidic residues" evidence="13">
    <location>
        <begin position="89"/>
        <end position="111"/>
    </location>
</feature>
<sequence>MSNRPNNNPGGSLRRSQRNTAGAQPQDDAVGGRSHLGQAKHKAHSPPESRKSISKTPKVQSNTTSEQSKGHFSKRGCSSSAVLIPQQEDPERVNTSEKQKTGQVPKKDNSRGIKRSASPDYRRTNSPSSAKKPRALQHTETSSETNKPHTKSKRRHSDQEQPKSTQLPSTSKAHTRKGGAAGSSRSQKRKRTENLSCIKSGSSVESTGTEEKSAKVSKLASKSVTSAKAGCSTITDSSSSASTSSSSSAVASASSTFPQGARVKQGKDQSKARRSRSASSPSPRRSSRDKEPSKTGGSSKFDWAARFSPKVSLPKTKLSLPGSSKSETSKPGPSGLQAKLASLRKSTKKRSESPPAELPNLRRSTRQKTTGSCASTSRRGSGLGKRGAAEARRQEKMADPDNNQDGVNSSAARTDEPPQGAAASSSVAGAVGMTTSGESESDDSEMGRLQALLEARGLPPHLFGPLGPRMSQLFHRTIGSGASSKAQQLLQGLQATDESQQLQAVIEMCQLLVMGNEETLGGFPVKSVVPALITLLQMEHNFDIMNHACRALTYMMEALPRSSAVVVDAIPVFLEKLQVIQCIDVAEQALTALEMLSRRHSKAILQAGGLADCLLYLEFFSINAQRNALAIAANCCQSITPDEFHFVADSLPLLTQRLTHQDKKSVESTCLCFARLVDNFQHEENLLQQVASKDLLTNIQQLLVVTPPILSSGMFIMVVRMFSLMCSNCPTLAVQLMKQNIAETLHFLLCGASNGSCQEQIDLVPRSPQELYELTSLICELMPCLPKEGIFAVDTMLKKGNAQNTDGAIWQWRDDRGLWHPYNRIDSRIIEQINEDTGTARAIQRKPNPLANTNTSGHSELKKDDARAQLMKEDPELAKSFIKTLFGVLYEVYSSSAGPAVRHKCLRAILRIIYFADAELLKDVLKNHAVSSHIASMLSSQDLKIVVGALQMAEILMQKLPDIFSVYFRREDVFFLKGVMHQVKNLAESEALLTSPPKVCTNGSGTLGTTTTISTGTATAASNAAADLGSPSLQHSREDSLDLSPQGRLSDVLKRKRLPKRGPRRPKYSPPRDDDKVDNQAKSPTTTQSPKSSFLASLNPKTWGRLSTQSNSNNIEPARTAGVSGLARAASKDTISNNREKIKGWIKEQAHKFVEHYFSSENMDGSNPALNVLQRLCTATEQLNLQVDGGTECLVEIRSIVSESDVSSFEIQHSGFVKQLLLYLTSKSEKDAVSRDIRLKRFLHVFFSSPLPGEEPLGRLEPLENAPLLALVHKMNNCLSQMEQFPVKVHDFPSGNGTGSSFSLNRGSQALKFFNTHQLKCQLQRHPDCANVKQWKGGPVKIDPLALVQAIERYLVVRGYGRVREDDEDSDDDGSDEEIDESLAAQFLNSGNVRHRLQFYIGDHLLPYNMTVYQAVRQYSLQAEEERESTDDESNPLGRAGIWTKTHTIWYKPVREDEDGNKDCVGGKRGRAQTAPTKTSPRNSKKHDELWHDGVCPSVLNPLEIYLISTPPENITFEDPSLDVILLLRVLHAISRYWYYLYDNAVCKEIIPTSEFINSKLTAKANRQLQDPLVIMTGNIPTWLTELGKTCPFFFPFDTRQMLFYVTAFDRDRAMQRLLDTNPEINQSDSQDSRVAPRLDRKKRTVNRDELLKQAESVMQDLGSSRAMLEIQYENEVGTGLGPTLEFYALVSQELQRADLGLWRGEEVTLANPKGSQEGTKYIHNLQGLFALPFGRTAKPAHIAKVKMKFRFLGKLMAKAIMDFRLVDLPLGLPFYKWMLRQETSLTSHDLFSIDPVVAKSIYHLEDIVRQKKRLEQDKTQTKESLQYALEALTMNGCSVEDLGLDFTLPGFPNIELKKGGKDTPVTIHNLEEYLRLVIFWALNEGVARQFDSFRDGFESVFPLSHLQYFYPEELEQLLCGSKTDTWDAKTLMECCRPDHGYTHDSRAVKYLFEILSSFDSEQQRLFLQFVTGSPRLPVGGFRSLNPPLTIVRKTFESTENPDDFLPSVMTCVNYLKLPDYSTIEIMREKLLIAAREGQQSFHLS</sequence>
<feature type="compositionally biased region" description="Low complexity" evidence="13">
    <location>
        <begin position="420"/>
        <end position="438"/>
    </location>
</feature>
<dbReference type="FunFam" id="3.90.1750.10:FF:000006">
    <property type="entry name" value="E3 ubiquitin-protein ligase TRIP12 isoform X1"/>
    <property type="match status" value="1"/>
</dbReference>
<organism evidence="16 17">
    <name type="scientific">Certhia brachydactyla</name>
    <name type="common">short-toed tree-creeper</name>
    <dbReference type="NCBI Taxonomy" id="73330"/>
    <lineage>
        <taxon>Eukaryota</taxon>
        <taxon>Metazoa</taxon>
        <taxon>Chordata</taxon>
        <taxon>Craniata</taxon>
        <taxon>Vertebrata</taxon>
        <taxon>Euteleostomi</taxon>
        <taxon>Archelosauria</taxon>
        <taxon>Archosauria</taxon>
        <taxon>Dinosauria</taxon>
        <taxon>Saurischia</taxon>
        <taxon>Theropoda</taxon>
        <taxon>Coelurosauria</taxon>
        <taxon>Aves</taxon>
        <taxon>Neognathae</taxon>
        <taxon>Neoaves</taxon>
        <taxon>Telluraves</taxon>
        <taxon>Australaves</taxon>
        <taxon>Passeriformes</taxon>
        <taxon>Certhiidae</taxon>
        <taxon>Certhiinae</taxon>
        <taxon>Certhia</taxon>
    </lineage>
</organism>
<keyword evidence="5" id="KW-0597">Phosphoprotein</keyword>
<evidence type="ECO:0000256" key="12">
    <source>
        <dbReference type="RuleBase" id="RU369009"/>
    </source>
</evidence>
<keyword evidence="8 11" id="KW-0833">Ubl conjugation pathway</keyword>
<dbReference type="InterPro" id="IPR004170">
    <property type="entry name" value="WWE_dom"/>
</dbReference>
<feature type="compositionally biased region" description="Basic and acidic residues" evidence="13">
    <location>
        <begin position="1070"/>
        <end position="1079"/>
    </location>
</feature>
<proteinExistence type="inferred from homology"/>
<dbReference type="GO" id="GO:0016607">
    <property type="term" value="C:nuclear speck"/>
    <property type="evidence" value="ECO:0007669"/>
    <property type="project" value="TreeGrafter"/>
</dbReference>
<dbReference type="InterPro" id="IPR000569">
    <property type="entry name" value="HECT_dom"/>
</dbReference>
<dbReference type="SMART" id="SM00119">
    <property type="entry name" value="HECTc"/>
    <property type="match status" value="1"/>
</dbReference>
<dbReference type="InterPro" id="IPR037197">
    <property type="entry name" value="WWE_dom_sf"/>
</dbReference>
<dbReference type="Proteomes" id="UP000536092">
    <property type="component" value="Unassembled WGS sequence"/>
</dbReference>
<dbReference type="Gene3D" id="1.25.10.10">
    <property type="entry name" value="Leucine-rich Repeat Variant"/>
    <property type="match status" value="1"/>
</dbReference>
<keyword evidence="17" id="KW-1185">Reference proteome</keyword>
<comment type="similarity">
    <text evidence="4 12">Belongs to the UPL family. K-HECT subfamily.</text>
</comment>
<comment type="pathway">
    <text evidence="3 12">Protein modification; protein ubiquitination.</text>
</comment>
<dbReference type="GO" id="GO:0006281">
    <property type="term" value="P:DNA repair"/>
    <property type="evidence" value="ECO:0007669"/>
    <property type="project" value="UniProtKB-KW"/>
</dbReference>
<dbReference type="InterPro" id="IPR011989">
    <property type="entry name" value="ARM-like"/>
</dbReference>
<evidence type="ECO:0000256" key="11">
    <source>
        <dbReference type="PROSITE-ProRule" id="PRU00104"/>
    </source>
</evidence>
<evidence type="ECO:0000256" key="3">
    <source>
        <dbReference type="ARBA" id="ARBA00004906"/>
    </source>
</evidence>
<feature type="compositionally biased region" description="Basic and acidic residues" evidence="13">
    <location>
        <begin position="387"/>
        <end position="399"/>
    </location>
</feature>
<comment type="subcellular location">
    <subcellularLocation>
        <location evidence="2 12">Nucleus</location>
        <location evidence="2 12">Nucleoplasm</location>
    </subcellularLocation>
</comment>
<dbReference type="PANTHER" id="PTHR45670">
    <property type="entry name" value="E3 UBIQUITIN-PROTEIN LIGASE TRIP12"/>
    <property type="match status" value="1"/>
</dbReference>
<feature type="compositionally biased region" description="Low complexity" evidence="13">
    <location>
        <begin position="1082"/>
        <end position="1093"/>
    </location>
</feature>
<dbReference type="InterPro" id="IPR045322">
    <property type="entry name" value="HECTD1/TRIP12-like"/>
</dbReference>
<feature type="active site" description="Glycyl thioester intermediate" evidence="11">
    <location>
        <position position="2012"/>
    </location>
</feature>
<comment type="function">
    <text evidence="12">E3 ubiquitin-protein ligase involved in ubiquitin fusion degradation (UFD) pathway and regulation of DNA repair. Part of the ubiquitin fusion degradation (UFD) pathway, a process that mediates ubiquitination of protein at their N-terminus, regardless of the presence of lysine residues in target proteins.</text>
</comment>
<dbReference type="InterPro" id="IPR035983">
    <property type="entry name" value="Hect_E3_ubiquitin_ligase"/>
</dbReference>
<keyword evidence="9" id="KW-0234">DNA repair</keyword>
<dbReference type="UniPathway" id="UPA00143"/>
<dbReference type="InterPro" id="IPR016024">
    <property type="entry name" value="ARM-type_fold"/>
</dbReference>
<protein>
    <recommendedName>
        <fullName evidence="12">E3 ubiquitin-protein ligase</fullName>
        <ecNumber evidence="12">2.3.2.26</ecNumber>
    </recommendedName>
</protein>
<dbReference type="FunFam" id="1.25.10.10:FF:000018">
    <property type="entry name" value="E3 ubiquitin-protein ligase TRIP12 isoform X3"/>
    <property type="match status" value="1"/>
</dbReference>
<name>A0A7L1WKU6_9PASS</name>
<feature type="compositionally biased region" description="Polar residues" evidence="13">
    <location>
        <begin position="367"/>
        <end position="379"/>
    </location>
</feature>
<dbReference type="FunFam" id="3.30.2410.10:FF:000005">
    <property type="entry name" value="E3 ubiquitin-protein ligase TRIP12 isoform X1"/>
    <property type="match status" value="1"/>
</dbReference>
<reference evidence="16 17" key="1">
    <citation type="submission" date="2019-09" db="EMBL/GenBank/DDBJ databases">
        <title>Bird 10,000 Genomes (B10K) Project - Family phase.</title>
        <authorList>
            <person name="Zhang G."/>
        </authorList>
    </citation>
    <scope>NUCLEOTIDE SEQUENCE [LARGE SCALE GENOMIC DNA]</scope>
    <source>
        <strain evidence="16">B10K-DU-002-20</strain>
        <tissue evidence="16">Muscle</tissue>
    </source>
</reference>
<feature type="non-terminal residue" evidence="16">
    <location>
        <position position="1"/>
    </location>
</feature>
<dbReference type="Gene3D" id="3.90.1750.10">
    <property type="entry name" value="Hect, E3 ligase catalytic domains"/>
    <property type="match status" value="1"/>
</dbReference>
<dbReference type="InterPro" id="IPR057948">
    <property type="entry name" value="TPR_TRIP12_N"/>
</dbReference>
<feature type="compositionally biased region" description="Polar residues" evidence="13">
    <location>
        <begin position="1094"/>
        <end position="1115"/>
    </location>
</feature>
<feature type="domain" description="WWE" evidence="15">
    <location>
        <begin position="796"/>
        <end position="883"/>
    </location>
</feature>
<comment type="catalytic activity">
    <reaction evidence="1 12">
        <text>S-ubiquitinyl-[E2 ubiquitin-conjugating enzyme]-L-cysteine + [acceptor protein]-L-lysine = [E2 ubiquitin-conjugating enzyme]-L-cysteine + N(6)-ubiquitinyl-[acceptor protein]-L-lysine.</text>
        <dbReference type="EC" id="2.3.2.26"/>
    </reaction>
</comment>
<evidence type="ECO:0000256" key="7">
    <source>
        <dbReference type="ARBA" id="ARBA00022763"/>
    </source>
</evidence>
<keyword evidence="7" id="KW-0227">DNA damage</keyword>
<feature type="compositionally biased region" description="Low complexity" evidence="13">
    <location>
        <begin position="216"/>
        <end position="256"/>
    </location>
</feature>
<dbReference type="SUPFAM" id="SSF117839">
    <property type="entry name" value="WWE domain"/>
    <property type="match status" value="1"/>
</dbReference>
<dbReference type="Pfam" id="PF25579">
    <property type="entry name" value="TPR_TRIP12_N"/>
    <property type="match status" value="1"/>
</dbReference>
<evidence type="ECO:0000256" key="8">
    <source>
        <dbReference type="ARBA" id="ARBA00022786"/>
    </source>
</evidence>
<evidence type="ECO:0000256" key="9">
    <source>
        <dbReference type="ARBA" id="ARBA00023204"/>
    </source>
</evidence>
<dbReference type="PANTHER" id="PTHR45670:SF13">
    <property type="entry name" value="E3 UBIQUITIN-PROTEIN LIGASE TRIP12"/>
    <property type="match status" value="1"/>
</dbReference>
<feature type="compositionally biased region" description="Polar residues" evidence="13">
    <location>
        <begin position="401"/>
        <end position="412"/>
    </location>
</feature>
<keyword evidence="10 12" id="KW-0539">Nucleus</keyword>
<feature type="compositionally biased region" description="Polar residues" evidence="13">
    <location>
        <begin position="54"/>
        <end position="67"/>
    </location>
</feature>
<dbReference type="Gene3D" id="3.30.2410.10">
    <property type="entry name" value="Hect, E3 ligase catalytic domain"/>
    <property type="match status" value="1"/>
</dbReference>
<dbReference type="EC" id="2.3.2.26" evidence="12"/>
<dbReference type="FunFam" id="3.30.2160.10:FF:000013">
    <property type="entry name" value="E3 ubiquitin-protein ligase TRIP12 isoform X1"/>
    <property type="match status" value="1"/>
</dbReference>
<feature type="non-terminal residue" evidence="16">
    <location>
        <position position="2045"/>
    </location>
</feature>
<evidence type="ECO:0000259" key="15">
    <source>
        <dbReference type="PROSITE" id="PS50918"/>
    </source>
</evidence>
<comment type="caution">
    <text evidence="16">The sequence shown here is derived from an EMBL/GenBank/DDBJ whole genome shotgun (WGS) entry which is preliminary data.</text>
</comment>
<feature type="compositionally biased region" description="Polar residues" evidence="13">
    <location>
        <begin position="1"/>
        <end position="10"/>
    </location>
</feature>
<dbReference type="PROSITE" id="PS50237">
    <property type="entry name" value="HECT"/>
    <property type="match status" value="1"/>
</dbReference>
<evidence type="ECO:0000256" key="6">
    <source>
        <dbReference type="ARBA" id="ARBA00022679"/>
    </source>
</evidence>
<evidence type="ECO:0000256" key="1">
    <source>
        <dbReference type="ARBA" id="ARBA00000885"/>
    </source>
</evidence>
<feature type="region of interest" description="Disordered" evidence="13">
    <location>
        <begin position="1027"/>
        <end position="1124"/>
    </location>
</feature>